<evidence type="ECO:0008006" key="5">
    <source>
        <dbReference type="Google" id="ProtNLM"/>
    </source>
</evidence>
<proteinExistence type="predicted"/>
<feature type="compositionally biased region" description="Polar residues" evidence="1">
    <location>
        <begin position="129"/>
        <end position="141"/>
    </location>
</feature>
<reference evidence="3 4" key="1">
    <citation type="submission" date="2019-03" db="EMBL/GenBank/DDBJ databases">
        <title>Genomic Encyclopedia of Archaeal and Bacterial Type Strains, Phase II (KMG-II): from individual species to whole genera.</title>
        <authorList>
            <person name="Goeker M."/>
        </authorList>
    </citation>
    <scope>NUCLEOTIDE SEQUENCE [LARGE SCALE GENOMIC DNA]</scope>
    <source>
        <strain evidence="3 4">DSM 27697</strain>
    </source>
</reference>
<dbReference type="PROSITE" id="PS51257">
    <property type="entry name" value="PROKAR_LIPOPROTEIN"/>
    <property type="match status" value="1"/>
</dbReference>
<evidence type="ECO:0000256" key="2">
    <source>
        <dbReference type="SAM" id="SignalP"/>
    </source>
</evidence>
<evidence type="ECO:0000313" key="3">
    <source>
        <dbReference type="EMBL" id="TCK08238.1"/>
    </source>
</evidence>
<evidence type="ECO:0000313" key="4">
    <source>
        <dbReference type="Proteomes" id="UP000294546"/>
    </source>
</evidence>
<keyword evidence="2" id="KW-0732">Signal</keyword>
<accession>A0A4R1GJP8</accession>
<feature type="chain" id="PRO_5020272549" description="Lipoprotein" evidence="2">
    <location>
        <begin position="24"/>
        <end position="141"/>
    </location>
</feature>
<dbReference type="Proteomes" id="UP000294546">
    <property type="component" value="Unassembled WGS sequence"/>
</dbReference>
<name>A0A4R1GJP8_9GAMM</name>
<dbReference type="AlphaFoldDB" id="A0A4R1GJP8"/>
<feature type="signal peptide" evidence="2">
    <location>
        <begin position="1"/>
        <end position="23"/>
    </location>
</feature>
<evidence type="ECO:0000256" key="1">
    <source>
        <dbReference type="SAM" id="MobiDB-lite"/>
    </source>
</evidence>
<gene>
    <name evidence="3" type="ORF">CLV83_0312</name>
</gene>
<keyword evidence="4" id="KW-1185">Reference proteome</keyword>
<protein>
    <recommendedName>
        <fullName evidence="5">Lipoprotein</fullName>
    </recommendedName>
</protein>
<feature type="region of interest" description="Disordered" evidence="1">
    <location>
        <begin position="99"/>
        <end position="141"/>
    </location>
</feature>
<comment type="caution">
    <text evidence="3">The sequence shown here is derived from an EMBL/GenBank/DDBJ whole genome shotgun (WGS) entry which is preliminary data.</text>
</comment>
<dbReference type="EMBL" id="SMFU01000007">
    <property type="protein sequence ID" value="TCK08238.1"/>
    <property type="molecule type" value="Genomic_DNA"/>
</dbReference>
<sequence length="141" mass="15889">MCLFIRRFFRVVPVVMMPLLLSACVTDGFIKQEDAATEAAYDMGFHDGRHSGLQGADELSPALIKDLGRYADDEAYRQGWNAGEAEGLRIRKQLASLRQEKRVDAGKPKRQNRPIPDISKPEEEVLETNPLQPRDSSSIKF</sequence>
<organism evidence="3 4">
    <name type="scientific">Marinobacterium mangrovicola</name>
    <dbReference type="NCBI Taxonomy" id="1476959"/>
    <lineage>
        <taxon>Bacteria</taxon>
        <taxon>Pseudomonadati</taxon>
        <taxon>Pseudomonadota</taxon>
        <taxon>Gammaproteobacteria</taxon>
        <taxon>Oceanospirillales</taxon>
        <taxon>Oceanospirillaceae</taxon>
        <taxon>Marinobacterium</taxon>
    </lineage>
</organism>